<dbReference type="Pfam" id="PF00528">
    <property type="entry name" value="BPD_transp_1"/>
    <property type="match status" value="1"/>
</dbReference>
<comment type="caution">
    <text evidence="9">The sequence shown here is derived from an EMBL/GenBank/DDBJ whole genome shotgun (WGS) entry which is preliminary data.</text>
</comment>
<dbReference type="AlphaFoldDB" id="A0AB35XU77"/>
<feature type="transmembrane region" description="Helical" evidence="7">
    <location>
        <begin position="74"/>
        <end position="96"/>
    </location>
</feature>
<keyword evidence="2 7" id="KW-0813">Transport</keyword>
<dbReference type="PROSITE" id="PS50928">
    <property type="entry name" value="ABC_TM1"/>
    <property type="match status" value="1"/>
</dbReference>
<dbReference type="RefSeq" id="WP_337678578.1">
    <property type="nucleotide sequence ID" value="NZ_JBBFKB010000055.1"/>
</dbReference>
<evidence type="ECO:0000256" key="3">
    <source>
        <dbReference type="ARBA" id="ARBA00022475"/>
    </source>
</evidence>
<protein>
    <submittedName>
        <fullName evidence="9">Carbohydrate ABC transporter permease</fullName>
    </submittedName>
</protein>
<dbReference type="Proteomes" id="UP001379600">
    <property type="component" value="Unassembled WGS sequence"/>
</dbReference>
<feature type="transmembrane region" description="Helical" evidence="7">
    <location>
        <begin position="182"/>
        <end position="207"/>
    </location>
</feature>
<evidence type="ECO:0000256" key="1">
    <source>
        <dbReference type="ARBA" id="ARBA00004651"/>
    </source>
</evidence>
<evidence type="ECO:0000259" key="8">
    <source>
        <dbReference type="PROSITE" id="PS50928"/>
    </source>
</evidence>
<dbReference type="PANTHER" id="PTHR43744">
    <property type="entry name" value="ABC TRANSPORTER PERMEASE PROTEIN MG189-RELATED-RELATED"/>
    <property type="match status" value="1"/>
</dbReference>
<feature type="transmembrane region" description="Helical" evidence="7">
    <location>
        <begin position="138"/>
        <end position="161"/>
    </location>
</feature>
<evidence type="ECO:0000313" key="10">
    <source>
        <dbReference type="Proteomes" id="UP001379600"/>
    </source>
</evidence>
<keyword evidence="3" id="KW-1003">Cell membrane</keyword>
<proteinExistence type="inferred from homology"/>
<keyword evidence="4 7" id="KW-0812">Transmembrane</keyword>
<reference evidence="9 10" key="1">
    <citation type="submission" date="2024-03" db="EMBL/GenBank/DDBJ databases">
        <authorList>
            <person name="Plomp N."/>
            <person name="Harmsen H.J."/>
        </authorList>
    </citation>
    <scope>NUCLEOTIDE SEQUENCE [LARGE SCALE GENOMIC DNA]</scope>
    <source>
        <strain evidence="9 10">HTF-76H</strain>
    </source>
</reference>
<evidence type="ECO:0000256" key="6">
    <source>
        <dbReference type="ARBA" id="ARBA00023136"/>
    </source>
</evidence>
<dbReference type="InterPro" id="IPR035906">
    <property type="entry name" value="MetI-like_sf"/>
</dbReference>
<gene>
    <name evidence="9" type="ORF">WF787_00530</name>
</gene>
<feature type="transmembrane region" description="Helical" evidence="7">
    <location>
        <begin position="105"/>
        <end position="126"/>
    </location>
</feature>
<keyword evidence="10" id="KW-1185">Reference proteome</keyword>
<feature type="transmembrane region" description="Helical" evidence="7">
    <location>
        <begin position="237"/>
        <end position="261"/>
    </location>
</feature>
<dbReference type="InterPro" id="IPR000515">
    <property type="entry name" value="MetI-like"/>
</dbReference>
<dbReference type="EMBL" id="JBBFKC010000001">
    <property type="protein sequence ID" value="MEJ3689713.1"/>
    <property type="molecule type" value="Genomic_DNA"/>
</dbReference>
<feature type="domain" description="ABC transmembrane type-1" evidence="8">
    <location>
        <begin position="70"/>
        <end position="261"/>
    </location>
</feature>
<evidence type="ECO:0000313" key="9">
    <source>
        <dbReference type="EMBL" id="MEJ3689713.1"/>
    </source>
</evidence>
<comment type="subcellular location">
    <subcellularLocation>
        <location evidence="1 7">Cell membrane</location>
        <topology evidence="1 7">Multi-pass membrane protein</topology>
    </subcellularLocation>
</comment>
<accession>A0AB35XU77</accession>
<comment type="similarity">
    <text evidence="7">Belongs to the binding-protein-dependent transport system permease family.</text>
</comment>
<name>A0AB35XU77_9FIRM</name>
<evidence type="ECO:0000256" key="5">
    <source>
        <dbReference type="ARBA" id="ARBA00022989"/>
    </source>
</evidence>
<dbReference type="SUPFAM" id="SSF161098">
    <property type="entry name" value="MetI-like"/>
    <property type="match status" value="1"/>
</dbReference>
<dbReference type="GO" id="GO:0055085">
    <property type="term" value="P:transmembrane transport"/>
    <property type="evidence" value="ECO:0007669"/>
    <property type="project" value="InterPro"/>
</dbReference>
<organism evidence="9 10">
    <name type="scientific">Faecalibacterium taiwanense</name>
    <dbReference type="NCBI Taxonomy" id="3030638"/>
    <lineage>
        <taxon>Bacteria</taxon>
        <taxon>Bacillati</taxon>
        <taxon>Bacillota</taxon>
        <taxon>Clostridia</taxon>
        <taxon>Eubacteriales</taxon>
        <taxon>Oscillospiraceae</taxon>
        <taxon>Faecalibacterium</taxon>
    </lineage>
</organism>
<evidence type="ECO:0000256" key="7">
    <source>
        <dbReference type="RuleBase" id="RU363032"/>
    </source>
</evidence>
<keyword evidence="5 7" id="KW-1133">Transmembrane helix</keyword>
<dbReference type="PANTHER" id="PTHR43744:SF8">
    <property type="entry name" value="SN-GLYCEROL-3-PHOSPHATE TRANSPORT SYSTEM PERMEASE PROTEIN UGPE"/>
    <property type="match status" value="1"/>
</dbReference>
<evidence type="ECO:0000256" key="2">
    <source>
        <dbReference type="ARBA" id="ARBA00022448"/>
    </source>
</evidence>
<dbReference type="Gene3D" id="1.10.3720.10">
    <property type="entry name" value="MetI-like"/>
    <property type="match status" value="1"/>
</dbReference>
<dbReference type="CDD" id="cd06261">
    <property type="entry name" value="TM_PBP2"/>
    <property type="match status" value="1"/>
</dbReference>
<feature type="transmembrane region" description="Helical" evidence="7">
    <location>
        <begin position="12"/>
        <end position="31"/>
    </location>
</feature>
<sequence>MKAREKRSKWVTTLLLLFCLIIFLLPFYFILVNAFKPMSEIAENGFALPKTLSLDNFRNAFTRLNFANAMKNTVVVTLLSNIGGLVMGSMAGYWLARKKNKVTAFIYFVFIGSMAIPFQAIMIPFAKVAKTLHMTNSLWGLAVAFWAFTLPISIFMTVGAMKNVPIEVEEAARIDGCSSFRMFWTIVFPLIRPAVITFVIINTFWFWNDYLLTQMMLSRKALRTIQLAMQAMFNDAFYAWDTALAALTLSIIPLLIFFIILQRNIIEGMSAGSVKG</sequence>
<keyword evidence="6 7" id="KW-0472">Membrane</keyword>
<evidence type="ECO:0000256" key="4">
    <source>
        <dbReference type="ARBA" id="ARBA00022692"/>
    </source>
</evidence>
<dbReference type="GO" id="GO:0005886">
    <property type="term" value="C:plasma membrane"/>
    <property type="evidence" value="ECO:0007669"/>
    <property type="project" value="UniProtKB-SubCell"/>
</dbReference>